<dbReference type="SUPFAM" id="SSF54211">
    <property type="entry name" value="Ribosomal protein S5 domain 2-like"/>
    <property type="match status" value="1"/>
</dbReference>
<sequence length="209" mass="24719">MNRIRLDGRACNEIRPIKIKSNIFKNYAFSTEISIGATKILSYMIENHNYEKIYDCSLKFLKLGLNNKKTQLLDSISKFLISISNFIITNSIIKFSFFIIEDDGNIEFALCNCITRLLMASKKIKFEIIFNSICAKKKFYPILDLRNIEEDVGFNIFYFIFLNTKCRKKIYCFFKKIVDKEFKDDTIQILLHALRMFNLIKKKFKICIK</sequence>
<proteinExistence type="predicted"/>
<dbReference type="Proteomes" id="UP000242167">
    <property type="component" value="Nucleomorph 3"/>
</dbReference>
<dbReference type="EMBL" id="AF083031">
    <property type="protein sequence ID" value="AAK39723.1"/>
    <property type="molecule type" value="Genomic_DNA"/>
</dbReference>
<dbReference type="RefSeq" id="XP_001713414.1">
    <property type="nucleotide sequence ID" value="XM_001713362.1"/>
</dbReference>
<reference evidence="1 2" key="1">
    <citation type="journal article" date="2001" name="Nature">
        <title>The highly reduced genome of an enslaved algal nucleus.</title>
        <authorList>
            <person name="Douglas S."/>
            <person name="Zauner S."/>
            <person name="Fraunholz M."/>
            <person name="Beaton M."/>
            <person name="Penny S."/>
            <person name="Deng L."/>
            <person name="Wu X."/>
            <person name="Reith M."/>
            <person name="Cavalier-Smith T."/>
            <person name="Maier U."/>
        </authorList>
    </citation>
    <scope>NUCLEOTIDE SEQUENCE [LARGE SCALE GENOMIC DNA]</scope>
</reference>
<organism evidence="1 2">
    <name type="scientific">Guillardia theta</name>
    <name type="common">Cryptophyte</name>
    <name type="synonym">Cryptomonas phi</name>
    <dbReference type="NCBI Taxonomy" id="55529"/>
    <lineage>
        <taxon>Eukaryota</taxon>
        <taxon>Cryptophyceae</taxon>
        <taxon>Pyrenomonadales</taxon>
        <taxon>Geminigeraceae</taxon>
        <taxon>Guillardia</taxon>
    </lineage>
</organism>
<dbReference type="PIR" id="H90128">
    <property type="entry name" value="H90128"/>
</dbReference>
<dbReference type="AlphaFoldDB" id="Q98S59"/>
<evidence type="ECO:0000313" key="2">
    <source>
        <dbReference type="Proteomes" id="UP000242167"/>
    </source>
</evidence>
<accession>Q98S59</accession>
<keyword evidence="1" id="KW-0542">Nucleomorph</keyword>
<dbReference type="GeneID" id="857196"/>
<geneLocation type="nucleomorph" evidence="1"/>
<name>Q98S59_GUITH</name>
<dbReference type="InterPro" id="IPR020568">
    <property type="entry name" value="Ribosomal_Su5_D2-typ_SF"/>
</dbReference>
<dbReference type="Gene3D" id="3.30.230.70">
    <property type="entry name" value="GHMP Kinase, N-terminal domain"/>
    <property type="match status" value="1"/>
</dbReference>
<protein>
    <submittedName>
        <fullName evidence="1">Uncharacterized protein</fullName>
    </submittedName>
</protein>
<evidence type="ECO:0000313" key="1">
    <source>
        <dbReference type="EMBL" id="AAK39723.1"/>
    </source>
</evidence>
<dbReference type="InterPro" id="IPR027408">
    <property type="entry name" value="PNPase/RNase_PH_dom_sf"/>
</dbReference>
<gene>
    <name evidence="1" type="primary">orf209</name>
</gene>